<dbReference type="OrthoDB" id="1372355at2"/>
<evidence type="ECO:0000313" key="1">
    <source>
        <dbReference type="EMBL" id="SHG37599.1"/>
    </source>
</evidence>
<dbReference type="Proteomes" id="UP000184516">
    <property type="component" value="Unassembled WGS sequence"/>
</dbReference>
<name>A0A1M5JBC9_9FLAO</name>
<gene>
    <name evidence="1" type="ORF">SAMN05443549_103436</name>
</gene>
<evidence type="ECO:0000313" key="2">
    <source>
        <dbReference type="Proteomes" id="UP000184516"/>
    </source>
</evidence>
<dbReference type="STRING" id="468056.SAMN05443549_103436"/>
<organism evidence="1 2">
    <name type="scientific">Flavobacterium fluvii</name>
    <dbReference type="NCBI Taxonomy" id="468056"/>
    <lineage>
        <taxon>Bacteria</taxon>
        <taxon>Pseudomonadati</taxon>
        <taxon>Bacteroidota</taxon>
        <taxon>Flavobacteriia</taxon>
        <taxon>Flavobacteriales</taxon>
        <taxon>Flavobacteriaceae</taxon>
        <taxon>Flavobacterium</taxon>
    </lineage>
</organism>
<dbReference type="EMBL" id="FQWB01000003">
    <property type="protein sequence ID" value="SHG37599.1"/>
    <property type="molecule type" value="Genomic_DNA"/>
</dbReference>
<sequence length="63" mass="7191">MSTLADNPRKVNLWQLLSTTTGYSKVYCRKVIQGERNAEAKGAQIIFKKYNELSKLLNNENSN</sequence>
<dbReference type="RefSeq" id="WP_073370203.1">
    <property type="nucleotide sequence ID" value="NZ_FQWB01000003.1"/>
</dbReference>
<proteinExistence type="predicted"/>
<keyword evidence="2" id="KW-1185">Reference proteome</keyword>
<dbReference type="AlphaFoldDB" id="A0A1M5JBC9"/>
<accession>A0A1M5JBC9</accession>
<protein>
    <submittedName>
        <fullName evidence="1">Uncharacterized protein</fullName>
    </submittedName>
</protein>
<reference evidence="2" key="1">
    <citation type="submission" date="2016-11" db="EMBL/GenBank/DDBJ databases">
        <authorList>
            <person name="Varghese N."/>
            <person name="Submissions S."/>
        </authorList>
    </citation>
    <scope>NUCLEOTIDE SEQUENCE [LARGE SCALE GENOMIC DNA]</scope>
    <source>
        <strain evidence="2">DSM 19978</strain>
    </source>
</reference>